<dbReference type="InterPro" id="IPR003959">
    <property type="entry name" value="ATPase_AAA_core"/>
</dbReference>
<dbReference type="Proteomes" id="UP000663855">
    <property type="component" value="Unassembled WGS sequence"/>
</dbReference>
<dbReference type="AlphaFoldDB" id="A0A815LD10"/>
<dbReference type="InterPro" id="IPR003593">
    <property type="entry name" value="AAA+_ATPase"/>
</dbReference>
<evidence type="ECO:0000256" key="3">
    <source>
        <dbReference type="ARBA" id="ARBA00022840"/>
    </source>
</evidence>
<dbReference type="EMBL" id="CAJNOV010010453">
    <property type="protein sequence ID" value="CAF1408213.1"/>
    <property type="molecule type" value="Genomic_DNA"/>
</dbReference>
<dbReference type="InterPro" id="IPR050221">
    <property type="entry name" value="26S_Proteasome_ATPase"/>
</dbReference>
<reference evidence="5" key="1">
    <citation type="submission" date="2021-02" db="EMBL/GenBank/DDBJ databases">
        <authorList>
            <person name="Nowell W R."/>
        </authorList>
    </citation>
    <scope>NUCLEOTIDE SEQUENCE</scope>
</reference>
<keyword evidence="3" id="KW-0067">ATP-binding</keyword>
<dbReference type="SMART" id="SM00382">
    <property type="entry name" value="AAA"/>
    <property type="match status" value="1"/>
</dbReference>
<feature type="domain" description="AAA+ ATPase" evidence="4">
    <location>
        <begin position="44"/>
        <end position="200"/>
    </location>
</feature>
<dbReference type="InterPro" id="IPR027417">
    <property type="entry name" value="P-loop_NTPase"/>
</dbReference>
<gene>
    <name evidence="5" type="ORF">CJN711_LOCUS22380</name>
</gene>
<comment type="caution">
    <text evidence="5">The sequence shown here is derived from an EMBL/GenBank/DDBJ whole genome shotgun (WGS) entry which is preliminary data.</text>
</comment>
<protein>
    <recommendedName>
        <fullName evidence="4">AAA+ ATPase domain-containing protein</fullName>
    </recommendedName>
</protein>
<name>A0A815LD10_9BILA</name>
<evidence type="ECO:0000313" key="6">
    <source>
        <dbReference type="Proteomes" id="UP000663855"/>
    </source>
</evidence>
<dbReference type="Pfam" id="PF00004">
    <property type="entry name" value="AAA"/>
    <property type="match status" value="1"/>
</dbReference>
<sequence length="207" mass="23007">MIESVDEIGYDNIGGVREQLAQIKKMVELSFKHPQLLKTIEVKPPRGILLYGPPGTGKTLIARAVANETAASFFLIYGPAIMSKYLMNLNLIYNAPAIVFINELDVIEGVSNAPAIVFINELDVIEGVSVSVRYGSVKDGESYPYRHPHSNLIALVLRTSYNEGKHMNPVSFTFVGLTYTTHLTVLSFCLRFEIFIIADRIENLSNL</sequence>
<dbReference type="FunFam" id="3.40.50.300:FF:002861">
    <property type="entry name" value="Cell division control protein 48 homolog E"/>
    <property type="match status" value="1"/>
</dbReference>
<keyword evidence="2" id="KW-0547">Nucleotide-binding</keyword>
<accession>A0A815LD10</accession>
<organism evidence="5 6">
    <name type="scientific">Rotaria magnacalcarata</name>
    <dbReference type="NCBI Taxonomy" id="392030"/>
    <lineage>
        <taxon>Eukaryota</taxon>
        <taxon>Metazoa</taxon>
        <taxon>Spiralia</taxon>
        <taxon>Gnathifera</taxon>
        <taxon>Rotifera</taxon>
        <taxon>Eurotatoria</taxon>
        <taxon>Bdelloidea</taxon>
        <taxon>Philodinida</taxon>
        <taxon>Philodinidae</taxon>
        <taxon>Rotaria</taxon>
    </lineage>
</organism>
<evidence type="ECO:0000256" key="2">
    <source>
        <dbReference type="ARBA" id="ARBA00022741"/>
    </source>
</evidence>
<proteinExistence type="inferred from homology"/>
<dbReference type="Gene3D" id="3.40.50.300">
    <property type="entry name" value="P-loop containing nucleotide triphosphate hydrolases"/>
    <property type="match status" value="1"/>
</dbReference>
<evidence type="ECO:0000256" key="1">
    <source>
        <dbReference type="ARBA" id="ARBA00006914"/>
    </source>
</evidence>
<comment type="similarity">
    <text evidence="1">Belongs to the AAA ATPase family.</text>
</comment>
<dbReference type="SUPFAM" id="SSF52540">
    <property type="entry name" value="P-loop containing nucleoside triphosphate hydrolases"/>
    <property type="match status" value="1"/>
</dbReference>
<evidence type="ECO:0000259" key="4">
    <source>
        <dbReference type="SMART" id="SM00382"/>
    </source>
</evidence>
<evidence type="ECO:0000313" key="5">
    <source>
        <dbReference type="EMBL" id="CAF1408213.1"/>
    </source>
</evidence>
<dbReference type="GO" id="GO:0005524">
    <property type="term" value="F:ATP binding"/>
    <property type="evidence" value="ECO:0007669"/>
    <property type="project" value="UniProtKB-KW"/>
</dbReference>
<dbReference type="GO" id="GO:0016887">
    <property type="term" value="F:ATP hydrolysis activity"/>
    <property type="evidence" value="ECO:0007669"/>
    <property type="project" value="InterPro"/>
</dbReference>
<dbReference type="PANTHER" id="PTHR23073">
    <property type="entry name" value="26S PROTEASOME REGULATORY SUBUNIT"/>
    <property type="match status" value="1"/>
</dbReference>